<evidence type="ECO:0000256" key="3">
    <source>
        <dbReference type="ARBA" id="ARBA00022692"/>
    </source>
</evidence>
<keyword evidence="3 7" id="KW-0812">Transmembrane</keyword>
<reference evidence="10" key="1">
    <citation type="journal article" date="2019" name="Int. J. Syst. Evol. Microbiol.">
        <title>The Global Catalogue of Microorganisms (GCM) 10K type strain sequencing project: providing services to taxonomists for standard genome sequencing and annotation.</title>
        <authorList>
            <consortium name="The Broad Institute Genomics Platform"/>
            <consortium name="The Broad Institute Genome Sequencing Center for Infectious Disease"/>
            <person name="Wu L."/>
            <person name="Ma J."/>
        </authorList>
    </citation>
    <scope>NUCLEOTIDE SEQUENCE [LARGE SCALE GENOMIC DNA]</scope>
    <source>
        <strain evidence="10">CGMCC 4.7198</strain>
    </source>
</reference>
<feature type="transmembrane region" description="Helical" evidence="7">
    <location>
        <begin position="97"/>
        <end position="116"/>
    </location>
</feature>
<feature type="transmembrane region" description="Helical" evidence="7">
    <location>
        <begin position="312"/>
        <end position="333"/>
    </location>
</feature>
<keyword evidence="2" id="KW-0813">Transport</keyword>
<dbReference type="Gene3D" id="1.20.1250.20">
    <property type="entry name" value="MFS general substrate transporter like domains"/>
    <property type="match status" value="2"/>
</dbReference>
<dbReference type="PROSITE" id="PS50850">
    <property type="entry name" value="MFS"/>
    <property type="match status" value="1"/>
</dbReference>
<dbReference type="PANTHER" id="PTHR23505">
    <property type="entry name" value="SPINSTER"/>
    <property type="match status" value="1"/>
</dbReference>
<evidence type="ECO:0000313" key="9">
    <source>
        <dbReference type="EMBL" id="MFD0280646.1"/>
    </source>
</evidence>
<feature type="transmembrane region" description="Helical" evidence="7">
    <location>
        <begin position="65"/>
        <end position="85"/>
    </location>
</feature>
<dbReference type="EMBL" id="JBHTEC010000001">
    <property type="protein sequence ID" value="MFD0280646.1"/>
    <property type="molecule type" value="Genomic_DNA"/>
</dbReference>
<feature type="transmembrane region" description="Helical" evidence="7">
    <location>
        <begin position="399"/>
        <end position="422"/>
    </location>
</feature>
<comment type="caution">
    <text evidence="9">The sequence shown here is derived from an EMBL/GenBank/DDBJ whole genome shotgun (WGS) entry which is preliminary data.</text>
</comment>
<protein>
    <submittedName>
        <fullName evidence="9">MFS transporter</fullName>
    </submittedName>
</protein>
<dbReference type="InterPro" id="IPR011701">
    <property type="entry name" value="MFS"/>
</dbReference>
<feature type="region of interest" description="Disordered" evidence="6">
    <location>
        <begin position="1"/>
        <end position="21"/>
    </location>
</feature>
<feature type="domain" description="Major facilitator superfamily (MFS) profile" evidence="8">
    <location>
        <begin position="30"/>
        <end position="424"/>
    </location>
</feature>
<feature type="transmembrane region" description="Helical" evidence="7">
    <location>
        <begin position="122"/>
        <end position="147"/>
    </location>
</feature>
<dbReference type="Pfam" id="PF07690">
    <property type="entry name" value="MFS_1"/>
    <property type="match status" value="1"/>
</dbReference>
<feature type="transmembrane region" description="Helical" evidence="7">
    <location>
        <begin position="367"/>
        <end position="387"/>
    </location>
</feature>
<evidence type="ECO:0000256" key="4">
    <source>
        <dbReference type="ARBA" id="ARBA00022989"/>
    </source>
</evidence>
<keyword evidence="4 7" id="KW-1133">Transmembrane helix</keyword>
<evidence type="ECO:0000256" key="7">
    <source>
        <dbReference type="SAM" id="Phobius"/>
    </source>
</evidence>
<accession>A0ABW2VC95</accession>
<dbReference type="InterPro" id="IPR020846">
    <property type="entry name" value="MFS_dom"/>
</dbReference>
<evidence type="ECO:0000256" key="1">
    <source>
        <dbReference type="ARBA" id="ARBA00004651"/>
    </source>
</evidence>
<feature type="transmembrane region" description="Helical" evidence="7">
    <location>
        <begin position="236"/>
        <end position="262"/>
    </location>
</feature>
<feature type="transmembrane region" description="Helical" evidence="7">
    <location>
        <begin position="339"/>
        <end position="360"/>
    </location>
</feature>
<dbReference type="SUPFAM" id="SSF103473">
    <property type="entry name" value="MFS general substrate transporter"/>
    <property type="match status" value="1"/>
</dbReference>
<keyword evidence="5 7" id="KW-0472">Membrane</keyword>
<name>A0ABW2VC95_9ACTN</name>
<dbReference type="RefSeq" id="WP_381252407.1">
    <property type="nucleotide sequence ID" value="NZ_JBHTBI010000008.1"/>
</dbReference>
<feature type="transmembrane region" description="Helical" evidence="7">
    <location>
        <begin position="185"/>
        <end position="204"/>
    </location>
</feature>
<sequence>MGFLTATEPAPGRTGSGSSEWPASRRYAWVVFALSFGLLLSDYMSRQVLNAVFPMLKADWLLSDAQLGSLSGIVALMVGLLTFPLSLLADRWGRVRSLVIAATMWSLATLGCAVAASYGQMFIGRLFVGIGEAAYGSVGIAVVLSVFPRALRATLSGAFIAGGAFGSVLGISIGGAVAQAYGWRWAYGAMGVFGLVLAGIYAVVVTEKRLAPQPDPAGDGLGTDTRDRLRVLLPRLFSSVSVVSAYIGSGLQLFIAGALIAWLPSYFNRYYDMPTAKAGATAGLFALMIGIGMIAGGIASDRISRRAPIRKWAVAIGCSVGSLVLLMTAFRLPAGPVQLLVLALGALLCAGTAGPGAAMVANLTPAAIAATAFATLTLANSLLGLAPGPAVTGMLADRLGLLGALQLVPLVAVAATGAFLIGRRWYERDLRRLTAPAATAEPKESEVSS</sequence>
<keyword evidence="10" id="KW-1185">Reference proteome</keyword>
<comment type="subcellular location">
    <subcellularLocation>
        <location evidence="1">Cell membrane</location>
        <topology evidence="1">Multi-pass membrane protein</topology>
    </subcellularLocation>
</comment>
<evidence type="ECO:0000256" key="6">
    <source>
        <dbReference type="SAM" id="MobiDB-lite"/>
    </source>
</evidence>
<dbReference type="InterPro" id="IPR044770">
    <property type="entry name" value="MFS_spinster-like"/>
</dbReference>
<feature type="transmembrane region" description="Helical" evidence="7">
    <location>
        <begin position="282"/>
        <end position="300"/>
    </location>
</feature>
<organism evidence="9 10">
    <name type="scientific">Streptomyces lutosisoli</name>
    <dbReference type="NCBI Taxonomy" id="2665721"/>
    <lineage>
        <taxon>Bacteria</taxon>
        <taxon>Bacillati</taxon>
        <taxon>Actinomycetota</taxon>
        <taxon>Actinomycetes</taxon>
        <taxon>Kitasatosporales</taxon>
        <taxon>Streptomycetaceae</taxon>
        <taxon>Streptomyces</taxon>
    </lineage>
</organism>
<gene>
    <name evidence="9" type="ORF">ACFQZP_02965</name>
</gene>
<evidence type="ECO:0000313" key="10">
    <source>
        <dbReference type="Proteomes" id="UP001596957"/>
    </source>
</evidence>
<evidence type="ECO:0000256" key="5">
    <source>
        <dbReference type="ARBA" id="ARBA00023136"/>
    </source>
</evidence>
<feature type="transmembrane region" description="Helical" evidence="7">
    <location>
        <begin position="159"/>
        <end position="179"/>
    </location>
</feature>
<dbReference type="Proteomes" id="UP001596957">
    <property type="component" value="Unassembled WGS sequence"/>
</dbReference>
<feature type="transmembrane region" description="Helical" evidence="7">
    <location>
        <begin position="27"/>
        <end position="45"/>
    </location>
</feature>
<evidence type="ECO:0000256" key="2">
    <source>
        <dbReference type="ARBA" id="ARBA00022448"/>
    </source>
</evidence>
<dbReference type="InterPro" id="IPR036259">
    <property type="entry name" value="MFS_trans_sf"/>
</dbReference>
<evidence type="ECO:0000259" key="8">
    <source>
        <dbReference type="PROSITE" id="PS50850"/>
    </source>
</evidence>
<proteinExistence type="predicted"/>
<dbReference type="PANTHER" id="PTHR23505:SF79">
    <property type="entry name" value="PROTEIN SPINSTER"/>
    <property type="match status" value="1"/>
</dbReference>